<name>A0ACD4NUJ4_9HYPH</name>
<gene>
    <name evidence="1" type="ORF">OXU80_09545</name>
</gene>
<dbReference type="EMBL" id="CP113520">
    <property type="protein sequence ID" value="WAJ30418.1"/>
    <property type="molecule type" value="Genomic_DNA"/>
</dbReference>
<proteinExistence type="predicted"/>
<accession>A0ACD4NUJ4</accession>
<organism evidence="1 2">
    <name type="scientific">Antarcticirhabdus aurantiaca</name>
    <dbReference type="NCBI Taxonomy" id="2606717"/>
    <lineage>
        <taxon>Bacteria</taxon>
        <taxon>Pseudomonadati</taxon>
        <taxon>Pseudomonadota</taxon>
        <taxon>Alphaproteobacteria</taxon>
        <taxon>Hyphomicrobiales</taxon>
        <taxon>Aurantimonadaceae</taxon>
        <taxon>Antarcticirhabdus</taxon>
    </lineage>
</organism>
<evidence type="ECO:0000313" key="1">
    <source>
        <dbReference type="EMBL" id="WAJ30418.1"/>
    </source>
</evidence>
<evidence type="ECO:0000313" key="2">
    <source>
        <dbReference type="Proteomes" id="UP001163223"/>
    </source>
</evidence>
<protein>
    <submittedName>
        <fullName evidence="1">Uncharacterized protein</fullName>
    </submittedName>
</protein>
<reference evidence="1" key="1">
    <citation type="submission" date="2022-11" db="EMBL/GenBank/DDBJ databases">
        <title>beta-Carotene-producing bacterium, Jeongeuplla avenae sp. nov., alleviates the salt stress of Arabidopsis seedlings.</title>
        <authorList>
            <person name="Jiang L."/>
            <person name="Lee J."/>
        </authorList>
    </citation>
    <scope>NUCLEOTIDE SEQUENCE</scope>
    <source>
        <strain evidence="1">DY_R2A_6</strain>
    </source>
</reference>
<sequence>MTPQAILVGIAAGLAGGLLFAGVVLDSSTAVGLALAAPIPVAIASLGWGTAAGFIAAFTAAGLLYAATGAGFNALSLLLTMMLPTAVAGHLAGLARPVGDAAPGQTPPLDWYPLPRVFHALVGMSVLACVVLGWLVAYDPASVAADLAAALTASGATAEGLTPEQVSQFARLIADLVPMVQPAMLVVTLVVGLYLGALAARISGRLPRPRDDIPAAGRLPRVAVTLFALGLVAALLPEPVGLVGGVVVGAYFAAFSLVGLAALHRRTRGRAGRGLLLFAAYAAIVLLLFPILAFTVFGIIETGRANRPPVAPPGT</sequence>
<dbReference type="Proteomes" id="UP001163223">
    <property type="component" value="Chromosome"/>
</dbReference>
<keyword evidence="2" id="KW-1185">Reference proteome</keyword>